<dbReference type="Proteomes" id="UP000004926">
    <property type="component" value="Chromosome"/>
</dbReference>
<keyword evidence="7 12" id="KW-0808">Transferase</keyword>
<keyword evidence="5" id="KW-0963">Cytoplasm</keyword>
<dbReference type="InterPro" id="IPR029063">
    <property type="entry name" value="SAM-dependent_MTases_sf"/>
</dbReference>
<evidence type="ECO:0000313" key="13">
    <source>
        <dbReference type="Proteomes" id="UP000004926"/>
    </source>
</evidence>
<dbReference type="NCBIfam" id="TIGR04188">
    <property type="entry name" value="methyltr_grsp"/>
    <property type="match status" value="1"/>
</dbReference>
<evidence type="ECO:0000256" key="9">
    <source>
        <dbReference type="ARBA" id="ARBA00030757"/>
    </source>
</evidence>
<dbReference type="PANTHER" id="PTHR11579:SF0">
    <property type="entry name" value="PROTEIN-L-ISOASPARTATE(D-ASPARTATE) O-METHYLTRANSFERASE"/>
    <property type="match status" value="1"/>
</dbReference>
<dbReference type="EMBL" id="CM001439">
    <property type="protein sequence ID" value="EHR48794.1"/>
    <property type="molecule type" value="Genomic_DNA"/>
</dbReference>
<dbReference type="STRING" id="882083.SacmaDRAFT_0493"/>
<sequence>MGSAARQRRRMVEALRRAGVLTDPHWIEAFRQVPRHVFVPRFFLPRGEGWAALASGDPGWLATVYSDSVLVTQLDGDEGKWSLARREGPVRGTPTCSSSMPTIMAVMLEELRVGEGQRVLEIGTGTGYNAGLLCHRLGAELVSTVDVDSGLSLSARAALAAIGYQPDCVLGDGERGHPEGAPYDRVLATCSVSHIPTAWLEQTVAGGLVLTTLNRPIGAGLVLLTADEGPHGHGTVLAQDGRFMPMRSHRGAEAAALLARAGEASTRRTTQLSLRAVLDPASPFEFFVSLEIPGLLVTTGKDGETTGSTESTDTTYLVHPDGSWAGYRTAGDERVVEQGGQRRLWDLVERAYQRWLALGEPARHDFAVTVTPQRQFFSLGEHRWPLGE</sequence>
<dbReference type="PANTHER" id="PTHR11579">
    <property type="entry name" value="PROTEIN-L-ISOASPARTATE O-METHYLTRANSFERASE"/>
    <property type="match status" value="1"/>
</dbReference>
<dbReference type="GO" id="GO:0032259">
    <property type="term" value="P:methylation"/>
    <property type="evidence" value="ECO:0007669"/>
    <property type="project" value="UniProtKB-KW"/>
</dbReference>
<evidence type="ECO:0000256" key="10">
    <source>
        <dbReference type="ARBA" id="ARBA00031323"/>
    </source>
</evidence>
<dbReference type="HOGENOM" id="CLU_037629_0_1_11"/>
<evidence type="ECO:0000256" key="1">
    <source>
        <dbReference type="ARBA" id="ARBA00004496"/>
    </source>
</evidence>
<dbReference type="Gene3D" id="3.40.50.150">
    <property type="entry name" value="Vaccinia Virus protein VP39"/>
    <property type="match status" value="1"/>
</dbReference>
<dbReference type="Pfam" id="PF01135">
    <property type="entry name" value="PCMT"/>
    <property type="match status" value="1"/>
</dbReference>
<keyword evidence="13" id="KW-1185">Reference proteome</keyword>
<dbReference type="RefSeq" id="WP_009152185.1">
    <property type="nucleotide sequence ID" value="NZ_CM001439.1"/>
</dbReference>
<keyword evidence="8" id="KW-0949">S-adenosyl-L-methionine</keyword>
<evidence type="ECO:0000256" key="5">
    <source>
        <dbReference type="ARBA" id="ARBA00022490"/>
    </source>
</evidence>
<evidence type="ECO:0000256" key="4">
    <source>
        <dbReference type="ARBA" id="ARBA00013346"/>
    </source>
</evidence>
<dbReference type="GO" id="GO:0004719">
    <property type="term" value="F:protein-L-isoaspartate (D-aspartate) O-methyltransferase activity"/>
    <property type="evidence" value="ECO:0007669"/>
    <property type="project" value="UniProtKB-EC"/>
</dbReference>
<comment type="similarity">
    <text evidence="2">Belongs to the methyltransferase superfamily. L-isoaspartyl/D-aspartyl protein methyltransferase family.</text>
</comment>
<name>H5X3C5_9PSEU</name>
<dbReference type="EC" id="2.1.1.77" evidence="3"/>
<evidence type="ECO:0000256" key="6">
    <source>
        <dbReference type="ARBA" id="ARBA00022603"/>
    </source>
</evidence>
<evidence type="ECO:0000256" key="3">
    <source>
        <dbReference type="ARBA" id="ARBA00011890"/>
    </source>
</evidence>
<evidence type="ECO:0000313" key="12">
    <source>
        <dbReference type="EMBL" id="EHR48794.1"/>
    </source>
</evidence>
<dbReference type="SUPFAM" id="SSF53335">
    <property type="entry name" value="S-adenosyl-L-methionine-dependent methyltransferases"/>
    <property type="match status" value="1"/>
</dbReference>
<evidence type="ECO:0000256" key="11">
    <source>
        <dbReference type="ARBA" id="ARBA00031350"/>
    </source>
</evidence>
<dbReference type="InterPro" id="IPR000682">
    <property type="entry name" value="PCMT"/>
</dbReference>
<dbReference type="InterPro" id="IPR026448">
    <property type="entry name" value="Methyltr_grasp"/>
</dbReference>
<organism evidence="12 13">
    <name type="scientific">Saccharomonospora marina XMU15</name>
    <dbReference type="NCBI Taxonomy" id="882083"/>
    <lineage>
        <taxon>Bacteria</taxon>
        <taxon>Bacillati</taxon>
        <taxon>Actinomycetota</taxon>
        <taxon>Actinomycetes</taxon>
        <taxon>Pseudonocardiales</taxon>
        <taxon>Pseudonocardiaceae</taxon>
        <taxon>Saccharomonospora</taxon>
    </lineage>
</organism>
<evidence type="ECO:0000256" key="8">
    <source>
        <dbReference type="ARBA" id="ARBA00022691"/>
    </source>
</evidence>
<keyword evidence="6 12" id="KW-0489">Methyltransferase</keyword>
<reference evidence="12 13" key="1">
    <citation type="journal article" date="2012" name="Stand. Genomic Sci.">
        <title>Genome sequence of the ocean sediment bacterium Saccharomonospora marina type strain (XMU15(T)).</title>
        <authorList>
            <person name="Klenk H.P."/>
            <person name="Lu M."/>
            <person name="Lucas S."/>
            <person name="Lapidus A."/>
            <person name="Copeland A."/>
            <person name="Pitluck S."/>
            <person name="Goodwin L.A."/>
            <person name="Han C."/>
            <person name="Tapia R."/>
            <person name="Brambilla E.M."/>
            <person name="Potter G."/>
            <person name="Land M."/>
            <person name="Ivanova N."/>
            <person name="Rohde M."/>
            <person name="Goker M."/>
            <person name="Detter J.C."/>
            <person name="Li W.J."/>
            <person name="Kyrpides N.C."/>
            <person name="Woyke T."/>
        </authorList>
    </citation>
    <scope>NUCLEOTIDE SEQUENCE [LARGE SCALE GENOMIC DNA]</scope>
    <source>
        <strain evidence="12 13">XMU15</strain>
    </source>
</reference>
<accession>H5X3C5</accession>
<dbReference type="OrthoDB" id="5143400at2"/>
<evidence type="ECO:0000256" key="2">
    <source>
        <dbReference type="ARBA" id="ARBA00005369"/>
    </source>
</evidence>
<comment type="subcellular location">
    <subcellularLocation>
        <location evidence="1">Cytoplasm</location>
    </subcellularLocation>
</comment>
<dbReference type="AlphaFoldDB" id="H5X3C5"/>
<evidence type="ECO:0000256" key="7">
    <source>
        <dbReference type="ARBA" id="ARBA00022679"/>
    </source>
</evidence>
<dbReference type="eggNOG" id="COG2518">
    <property type="taxonomic scope" value="Bacteria"/>
</dbReference>
<dbReference type="GO" id="GO:0005737">
    <property type="term" value="C:cytoplasm"/>
    <property type="evidence" value="ECO:0007669"/>
    <property type="project" value="UniProtKB-SubCell"/>
</dbReference>
<gene>
    <name evidence="12" type="ORF">SacmaDRAFT_0493</name>
</gene>
<protein>
    <recommendedName>
        <fullName evidence="4">Protein-L-isoaspartate O-methyltransferase</fullName>
        <ecNumber evidence="3">2.1.1.77</ecNumber>
    </recommendedName>
    <alternativeName>
        <fullName evidence="11">L-isoaspartyl protein carboxyl methyltransferase</fullName>
    </alternativeName>
    <alternativeName>
        <fullName evidence="9">Protein L-isoaspartyl methyltransferase</fullName>
    </alternativeName>
    <alternativeName>
        <fullName evidence="10">Protein-beta-aspartate methyltransferase</fullName>
    </alternativeName>
</protein>
<proteinExistence type="inferred from homology"/>